<dbReference type="Gene3D" id="3.40.50.720">
    <property type="entry name" value="NAD(P)-binding Rossmann-like Domain"/>
    <property type="match status" value="1"/>
</dbReference>
<accession>A0AA93ANL5</accession>
<reference evidence="2 3" key="1">
    <citation type="submission" date="2018-11" db="EMBL/GenBank/DDBJ databases">
        <title>Draft genome sequences of proposed Pectobacterium aquaticum sp. nov. isolated in France from fresh water.</title>
        <authorList>
            <person name="Pedron J."/>
            <person name="Barny M.A."/>
        </authorList>
    </citation>
    <scope>NUCLEOTIDE SEQUENCE [LARGE SCALE GENOMIC DNA]</scope>
    <source>
        <strain evidence="2 3">A127-S21-F16</strain>
    </source>
</reference>
<dbReference type="EMBL" id="QHJS02000013">
    <property type="protein sequence ID" value="RRO22747.1"/>
    <property type="molecule type" value="Genomic_DNA"/>
</dbReference>
<dbReference type="InterPro" id="IPR036291">
    <property type="entry name" value="NAD(P)-bd_dom_sf"/>
</dbReference>
<dbReference type="RefSeq" id="WP_116166289.1">
    <property type="nucleotide sequence ID" value="NZ_QHJS02000013.1"/>
</dbReference>
<proteinExistence type="predicted"/>
<sequence length="310" mass="35759">MIIAILGATSQISQDLVINFNNLYGASINLDLYARNVTSLNSFLEKKEISNYCTLHIDDFCKIDKKYDVVINFIGAGSPDKVKSLGDSILQITEKYDNLCLEYLKHHKSCKYIFFSSGAVYGDLFFSPPKEKVTPSIFNISDATDHDWYGLSKFISEVKHRAMAEFAIVDVRLFGYFSESQNINDEFFLSQLCRNLIKKEKFITNDVEIYRDYIGEKDLFDLVNSIITGENINTYVDVCSKKIISKSEILALVSERFELDIEVIECKRNLSNRRKYYFSNNNENYYNFKAKKTSADTIVDVMLKIVNRIK</sequence>
<gene>
    <name evidence="2" type="ORF">DMB84_005075</name>
</gene>
<dbReference type="SUPFAM" id="SSF51735">
    <property type="entry name" value="NAD(P)-binding Rossmann-fold domains"/>
    <property type="match status" value="1"/>
</dbReference>
<dbReference type="Proteomes" id="UP000256540">
    <property type="component" value="Unassembled WGS sequence"/>
</dbReference>
<organism evidence="2 3">
    <name type="scientific">Pectobacterium aquaticum</name>
    <dbReference type="NCBI Taxonomy" id="2204145"/>
    <lineage>
        <taxon>Bacteria</taxon>
        <taxon>Pseudomonadati</taxon>
        <taxon>Pseudomonadota</taxon>
        <taxon>Gammaproteobacteria</taxon>
        <taxon>Enterobacterales</taxon>
        <taxon>Pectobacteriaceae</taxon>
        <taxon>Pectobacterium</taxon>
    </lineage>
</organism>
<protein>
    <submittedName>
        <fullName evidence="2">NAD(P)-dependent oxidoreductase</fullName>
    </submittedName>
</protein>
<feature type="domain" description="NAD-dependent epimerase/dehydratase" evidence="1">
    <location>
        <begin position="4"/>
        <end position="224"/>
    </location>
</feature>
<dbReference type="AlphaFoldDB" id="A0AA93ANL5"/>
<evidence type="ECO:0000313" key="2">
    <source>
        <dbReference type="EMBL" id="RRO22747.1"/>
    </source>
</evidence>
<evidence type="ECO:0000313" key="3">
    <source>
        <dbReference type="Proteomes" id="UP000256540"/>
    </source>
</evidence>
<name>A0AA93ANL5_9GAMM</name>
<comment type="caution">
    <text evidence="2">The sequence shown here is derived from an EMBL/GenBank/DDBJ whole genome shotgun (WGS) entry which is preliminary data.</text>
</comment>
<evidence type="ECO:0000259" key="1">
    <source>
        <dbReference type="Pfam" id="PF01370"/>
    </source>
</evidence>
<dbReference type="Pfam" id="PF01370">
    <property type="entry name" value="Epimerase"/>
    <property type="match status" value="1"/>
</dbReference>
<dbReference type="InterPro" id="IPR001509">
    <property type="entry name" value="Epimerase_deHydtase"/>
</dbReference>